<keyword evidence="1" id="KW-0547">Nucleotide-binding</keyword>
<dbReference type="EMBL" id="QKWP01001044">
    <property type="protein sequence ID" value="RIB12235.1"/>
    <property type="molecule type" value="Genomic_DNA"/>
</dbReference>
<organism evidence="4 5">
    <name type="scientific">Gigaspora rosea</name>
    <dbReference type="NCBI Taxonomy" id="44941"/>
    <lineage>
        <taxon>Eukaryota</taxon>
        <taxon>Fungi</taxon>
        <taxon>Fungi incertae sedis</taxon>
        <taxon>Mucoromycota</taxon>
        <taxon>Glomeromycotina</taxon>
        <taxon>Glomeromycetes</taxon>
        <taxon>Diversisporales</taxon>
        <taxon>Gigasporaceae</taxon>
        <taxon>Gigaspora</taxon>
    </lineage>
</organism>
<dbReference type="PANTHER" id="PTHR44329">
    <property type="entry name" value="SERINE/THREONINE-PROTEIN KINASE TNNI3K-RELATED"/>
    <property type="match status" value="1"/>
</dbReference>
<keyword evidence="2" id="KW-0812">Transmembrane</keyword>
<dbReference type="Proteomes" id="UP000266673">
    <property type="component" value="Unassembled WGS sequence"/>
</dbReference>
<evidence type="ECO:0000259" key="3">
    <source>
        <dbReference type="PROSITE" id="PS50011"/>
    </source>
</evidence>
<feature type="transmembrane region" description="Helical" evidence="2">
    <location>
        <begin position="291"/>
        <end position="310"/>
    </location>
</feature>
<feature type="domain" description="Protein kinase" evidence="3">
    <location>
        <begin position="1"/>
        <end position="206"/>
    </location>
</feature>
<dbReference type="InterPro" id="IPR017441">
    <property type="entry name" value="Protein_kinase_ATP_BS"/>
</dbReference>
<sequence>MEQESLEDAILRENIKSYDYNEFSNPEQIGKGGFGTVYKSNWKDRTVALKKLNIMPVNEKTIVKEHSKNILVHQEKMLIADFGLAKDEASNKTSSSIFHGMVEYIDPKFFEAVPYEYSKKSDIYSLGVILWEISSGKPPFQSFGDKNIFPNPGIALCIRIREGLRESLIDRTPEPYNQLYKKCWDYDPDQRPESNDISKELGDLWKEAIVNFIIINMINVIRQICFNYNLNRRSLEEISKKLKDLQDLSKQEKKTFGFISKYIVIDYIIQPFFNHLFNFFCPPVTISSHHYIIRLFFSFIICYIIILLFFFLSFLFFYCFFILFLILFFFLIALCHVNNAPSA</sequence>
<dbReference type="InterPro" id="IPR000719">
    <property type="entry name" value="Prot_kinase_dom"/>
</dbReference>
<dbReference type="Pfam" id="PF07714">
    <property type="entry name" value="PK_Tyr_Ser-Thr"/>
    <property type="match status" value="1"/>
</dbReference>
<protein>
    <submittedName>
        <fullName evidence="4">Kinase-like domain-containing protein</fullName>
    </submittedName>
</protein>
<evidence type="ECO:0000256" key="1">
    <source>
        <dbReference type="PROSITE-ProRule" id="PRU10141"/>
    </source>
</evidence>
<evidence type="ECO:0000313" key="5">
    <source>
        <dbReference type="Proteomes" id="UP000266673"/>
    </source>
</evidence>
<feature type="binding site" evidence="1">
    <location>
        <position position="50"/>
    </location>
    <ligand>
        <name>ATP</name>
        <dbReference type="ChEBI" id="CHEBI:30616"/>
    </ligand>
</feature>
<dbReference type="STRING" id="44941.A0A397UPM2"/>
<dbReference type="InterPro" id="IPR001245">
    <property type="entry name" value="Ser-Thr/Tyr_kinase_cat_dom"/>
</dbReference>
<gene>
    <name evidence="4" type="ORF">C2G38_2041992</name>
</gene>
<dbReference type="InterPro" id="IPR011009">
    <property type="entry name" value="Kinase-like_dom_sf"/>
</dbReference>
<keyword evidence="2" id="KW-0472">Membrane</keyword>
<keyword evidence="2" id="KW-1133">Transmembrane helix</keyword>
<dbReference type="PROSITE" id="PS50011">
    <property type="entry name" value="PROTEIN_KINASE_DOM"/>
    <property type="match status" value="1"/>
</dbReference>
<dbReference type="PROSITE" id="PS00107">
    <property type="entry name" value="PROTEIN_KINASE_ATP"/>
    <property type="match status" value="1"/>
</dbReference>
<dbReference type="AlphaFoldDB" id="A0A397UPM2"/>
<dbReference type="GO" id="GO:0004674">
    <property type="term" value="F:protein serine/threonine kinase activity"/>
    <property type="evidence" value="ECO:0007669"/>
    <property type="project" value="TreeGrafter"/>
</dbReference>
<evidence type="ECO:0000256" key="2">
    <source>
        <dbReference type="SAM" id="Phobius"/>
    </source>
</evidence>
<dbReference type="InterPro" id="IPR051681">
    <property type="entry name" value="Ser/Thr_Kinases-Pseudokinases"/>
</dbReference>
<evidence type="ECO:0000313" key="4">
    <source>
        <dbReference type="EMBL" id="RIB12235.1"/>
    </source>
</evidence>
<dbReference type="GO" id="GO:0005524">
    <property type="term" value="F:ATP binding"/>
    <property type="evidence" value="ECO:0007669"/>
    <property type="project" value="UniProtKB-UniRule"/>
</dbReference>
<dbReference type="Gene3D" id="1.10.510.10">
    <property type="entry name" value="Transferase(Phosphotransferase) domain 1"/>
    <property type="match status" value="2"/>
</dbReference>
<dbReference type="SUPFAM" id="SSF56112">
    <property type="entry name" value="Protein kinase-like (PK-like)"/>
    <property type="match status" value="1"/>
</dbReference>
<proteinExistence type="predicted"/>
<keyword evidence="4" id="KW-0418">Kinase</keyword>
<reference evidence="4 5" key="1">
    <citation type="submission" date="2018-06" db="EMBL/GenBank/DDBJ databases">
        <title>Comparative genomics reveals the genomic features of Rhizophagus irregularis, R. cerebriforme, R. diaphanum and Gigaspora rosea, and their symbiotic lifestyle signature.</title>
        <authorList>
            <person name="Morin E."/>
            <person name="San Clemente H."/>
            <person name="Chen E.C.H."/>
            <person name="De La Providencia I."/>
            <person name="Hainaut M."/>
            <person name="Kuo A."/>
            <person name="Kohler A."/>
            <person name="Murat C."/>
            <person name="Tang N."/>
            <person name="Roy S."/>
            <person name="Loubradou J."/>
            <person name="Henrissat B."/>
            <person name="Grigoriev I.V."/>
            <person name="Corradi N."/>
            <person name="Roux C."/>
            <person name="Martin F.M."/>
        </authorList>
    </citation>
    <scope>NUCLEOTIDE SEQUENCE [LARGE SCALE GENOMIC DNA]</scope>
    <source>
        <strain evidence="4 5">DAOM 194757</strain>
    </source>
</reference>
<name>A0A397UPM2_9GLOM</name>
<keyword evidence="4" id="KW-0808">Transferase</keyword>
<feature type="transmembrane region" description="Helical" evidence="2">
    <location>
        <begin position="315"/>
        <end position="334"/>
    </location>
</feature>
<accession>A0A397UPM2</accession>
<keyword evidence="1" id="KW-0067">ATP-binding</keyword>
<keyword evidence="5" id="KW-1185">Reference proteome</keyword>
<comment type="caution">
    <text evidence="4">The sequence shown here is derived from an EMBL/GenBank/DDBJ whole genome shotgun (WGS) entry which is preliminary data.</text>
</comment>
<dbReference type="OrthoDB" id="10261027at2759"/>